<evidence type="ECO:0000313" key="1">
    <source>
        <dbReference type="EMBL" id="PNY00403.1"/>
    </source>
</evidence>
<dbReference type="EMBL" id="ASHM01018882">
    <property type="protein sequence ID" value="PNY00403.1"/>
    <property type="molecule type" value="Genomic_DNA"/>
</dbReference>
<accession>A0A2K3NBK4</accession>
<organism evidence="1 2">
    <name type="scientific">Trifolium pratense</name>
    <name type="common">Red clover</name>
    <dbReference type="NCBI Taxonomy" id="57577"/>
    <lineage>
        <taxon>Eukaryota</taxon>
        <taxon>Viridiplantae</taxon>
        <taxon>Streptophyta</taxon>
        <taxon>Embryophyta</taxon>
        <taxon>Tracheophyta</taxon>
        <taxon>Spermatophyta</taxon>
        <taxon>Magnoliopsida</taxon>
        <taxon>eudicotyledons</taxon>
        <taxon>Gunneridae</taxon>
        <taxon>Pentapetalae</taxon>
        <taxon>rosids</taxon>
        <taxon>fabids</taxon>
        <taxon>Fabales</taxon>
        <taxon>Fabaceae</taxon>
        <taxon>Papilionoideae</taxon>
        <taxon>50 kb inversion clade</taxon>
        <taxon>NPAAA clade</taxon>
        <taxon>Hologalegina</taxon>
        <taxon>IRL clade</taxon>
        <taxon>Trifolieae</taxon>
        <taxon>Trifolium</taxon>
    </lineage>
</organism>
<dbReference type="Proteomes" id="UP000236291">
    <property type="component" value="Unassembled WGS sequence"/>
</dbReference>
<name>A0A2K3NBK4_TRIPR</name>
<evidence type="ECO:0000313" key="2">
    <source>
        <dbReference type="Proteomes" id="UP000236291"/>
    </source>
</evidence>
<dbReference type="AlphaFoldDB" id="A0A2K3NBK4"/>
<reference evidence="1 2" key="2">
    <citation type="journal article" date="2017" name="Front. Plant Sci.">
        <title>Gene Classification and Mining of Molecular Markers Useful in Red Clover (Trifolium pratense) Breeding.</title>
        <authorList>
            <person name="Istvanek J."/>
            <person name="Dluhosova J."/>
            <person name="Dluhos P."/>
            <person name="Patkova L."/>
            <person name="Nedelnik J."/>
            <person name="Repkova J."/>
        </authorList>
    </citation>
    <scope>NUCLEOTIDE SEQUENCE [LARGE SCALE GENOMIC DNA]</scope>
    <source>
        <strain evidence="2">cv. Tatra</strain>
        <tissue evidence="1">Young leaves</tissue>
    </source>
</reference>
<proteinExistence type="predicted"/>
<gene>
    <name evidence="1" type="ORF">L195_g023683</name>
</gene>
<sequence length="51" mass="6025">MAATARWSCLAMTKRCIVREESEEEEHKHGCDCEMELPRHDKALFFFTHNV</sequence>
<reference evidence="1 2" key="1">
    <citation type="journal article" date="2014" name="Am. J. Bot.">
        <title>Genome assembly and annotation for red clover (Trifolium pratense; Fabaceae).</title>
        <authorList>
            <person name="Istvanek J."/>
            <person name="Jaros M."/>
            <person name="Krenek A."/>
            <person name="Repkova J."/>
        </authorList>
    </citation>
    <scope>NUCLEOTIDE SEQUENCE [LARGE SCALE GENOMIC DNA]</scope>
    <source>
        <strain evidence="2">cv. Tatra</strain>
        <tissue evidence="1">Young leaves</tissue>
    </source>
</reference>
<protein>
    <submittedName>
        <fullName evidence="1">Uncharacterized protein</fullName>
    </submittedName>
</protein>
<comment type="caution">
    <text evidence="1">The sequence shown here is derived from an EMBL/GenBank/DDBJ whole genome shotgun (WGS) entry which is preliminary data.</text>
</comment>